<keyword evidence="1" id="KW-0732">Signal</keyword>
<feature type="region of interest" description="Disordered" evidence="2">
    <location>
        <begin position="77"/>
        <end position="102"/>
    </location>
</feature>
<dbReference type="InterPro" id="IPR014162">
    <property type="entry name" value="CpoB_C"/>
</dbReference>
<keyword evidence="1" id="KW-0574">Periplasm</keyword>
<sequence length="259" mass="29194" precursor="true">MLRKTLFLFFICVLSVDLLASQDYQIQSQQLKFDKVEVENDYNQIEQQQKEIQALLSRVELLEHKISVLEQQIKSANPSLPNNVSQGQTAVKPKSLQDSSDRNDVFDISTLSSDNNPRELIVKPSVAANNVEDDKKQYDLALAALKENKLQIAEEKFAEFLTKNPQSPLISNAYFWYGEVFFRRAIFDKATINYLKGYKHSPKGTKAADSLLKLAIALGELNKKQEACGVLAKLEAEFPSRPAASIKRAKDIKIKLGCN</sequence>
<feature type="chain" id="PRO_5044908286" description="Cell division coordinator CpoB" evidence="1">
    <location>
        <begin position="21"/>
        <end position="259"/>
    </location>
</feature>
<feature type="compositionally biased region" description="Polar residues" evidence="2">
    <location>
        <begin position="77"/>
        <end position="89"/>
    </location>
</feature>
<comment type="function">
    <text evidence="1">Mediates coordination of peptidoglycan synthesis and outer membrane constriction during cell division.</text>
</comment>
<dbReference type="RefSeq" id="WP_323738432.1">
    <property type="nucleotide sequence ID" value="NZ_CP112932.1"/>
</dbReference>
<comment type="similarity">
    <text evidence="1">Belongs to the CpoB family.</text>
</comment>
<dbReference type="Proteomes" id="UP001326613">
    <property type="component" value="Chromosome"/>
</dbReference>
<accession>A0ABZ0UTD9</accession>
<organism evidence="3 4">
    <name type="scientific">Candidatus Trichorickettsia mobilis</name>
    <dbReference type="NCBI Taxonomy" id="1346319"/>
    <lineage>
        <taxon>Bacteria</taxon>
        <taxon>Pseudomonadati</taxon>
        <taxon>Pseudomonadota</taxon>
        <taxon>Alphaproteobacteria</taxon>
        <taxon>Rickettsiales</taxon>
        <taxon>Rickettsiaceae</taxon>
        <taxon>Rickettsieae</taxon>
        <taxon>Candidatus Trichorickettsia</taxon>
    </lineage>
</organism>
<proteinExistence type="inferred from homology"/>
<dbReference type="Gene3D" id="1.25.40.10">
    <property type="entry name" value="Tetratricopeptide repeat domain"/>
    <property type="match status" value="1"/>
</dbReference>
<dbReference type="InterPro" id="IPR034706">
    <property type="entry name" value="CpoB"/>
</dbReference>
<name>A0ABZ0UTD9_9RICK</name>
<keyword evidence="4" id="KW-1185">Reference proteome</keyword>
<evidence type="ECO:0000256" key="1">
    <source>
        <dbReference type="HAMAP-Rule" id="MF_02066"/>
    </source>
</evidence>
<dbReference type="Pfam" id="PF13174">
    <property type="entry name" value="TPR_6"/>
    <property type="match status" value="1"/>
</dbReference>
<gene>
    <name evidence="1" type="primary">cpoB</name>
    <name evidence="3" type="ORF">Trichorick_00230</name>
</gene>
<dbReference type="HAMAP" id="MF_02066">
    <property type="entry name" value="CpoB"/>
    <property type="match status" value="1"/>
</dbReference>
<evidence type="ECO:0000313" key="4">
    <source>
        <dbReference type="Proteomes" id="UP001326613"/>
    </source>
</evidence>
<dbReference type="EMBL" id="CP112932">
    <property type="protein sequence ID" value="WPY00357.1"/>
    <property type="molecule type" value="Genomic_DNA"/>
</dbReference>
<keyword evidence="1" id="KW-0175">Coiled coil</keyword>
<feature type="signal peptide" evidence="1">
    <location>
        <begin position="1"/>
        <end position="20"/>
    </location>
</feature>
<dbReference type="SUPFAM" id="SSF48452">
    <property type="entry name" value="TPR-like"/>
    <property type="match status" value="1"/>
</dbReference>
<feature type="coiled-coil region" evidence="1">
    <location>
        <begin position="28"/>
        <end position="72"/>
    </location>
</feature>
<evidence type="ECO:0000256" key="2">
    <source>
        <dbReference type="SAM" id="MobiDB-lite"/>
    </source>
</evidence>
<evidence type="ECO:0000313" key="3">
    <source>
        <dbReference type="EMBL" id="WPY00357.1"/>
    </source>
</evidence>
<keyword evidence="1" id="KW-0132">Cell division</keyword>
<keyword evidence="1" id="KW-0131">Cell cycle</keyword>
<reference evidence="3 4" key="1">
    <citation type="submission" date="2022-10" db="EMBL/GenBank/DDBJ databases">
        <title>Host association and intracellularity evolved multiple times independently in the Rickettsiales.</title>
        <authorList>
            <person name="Castelli M."/>
            <person name="Nardi T."/>
            <person name="Gammuto L."/>
            <person name="Bellinzona G."/>
            <person name="Sabaneyeva E."/>
            <person name="Potekhin A."/>
            <person name="Serra V."/>
            <person name="Petroni G."/>
            <person name="Sassera D."/>
        </authorList>
    </citation>
    <scope>NUCLEOTIDE SEQUENCE [LARGE SCALE GENOMIC DNA]</scope>
    <source>
        <strain evidence="3 4">Kr 154-4</strain>
    </source>
</reference>
<dbReference type="InterPro" id="IPR019734">
    <property type="entry name" value="TPR_rpt"/>
</dbReference>
<dbReference type="NCBIfam" id="TIGR02795">
    <property type="entry name" value="tol_pal_ybgF"/>
    <property type="match status" value="1"/>
</dbReference>
<dbReference type="InterPro" id="IPR011990">
    <property type="entry name" value="TPR-like_helical_dom_sf"/>
</dbReference>
<comment type="subcellular location">
    <subcellularLocation>
        <location evidence="1">Periplasm</location>
    </subcellularLocation>
</comment>
<protein>
    <recommendedName>
        <fullName evidence="1">Cell division coordinator CpoB</fullName>
    </recommendedName>
</protein>